<dbReference type="PANTHER" id="PTHR24221:SF654">
    <property type="entry name" value="ATP-BINDING CASSETTE SUB-FAMILY B MEMBER 6"/>
    <property type="match status" value="1"/>
</dbReference>
<dbReference type="EMBL" id="LQPI01000039">
    <property type="protein sequence ID" value="ORW21476.1"/>
    <property type="molecule type" value="Genomic_DNA"/>
</dbReference>
<dbReference type="Proteomes" id="UP000193108">
    <property type="component" value="Unassembled WGS sequence"/>
</dbReference>
<keyword evidence="15" id="KW-1185">Reference proteome</keyword>
<dbReference type="InterPro" id="IPR003439">
    <property type="entry name" value="ABC_transporter-like_ATP-bd"/>
</dbReference>
<organism evidence="14 15">
    <name type="scientific">Mycolicibacter nonchromogenicus</name>
    <name type="common">Mycobacterium nonchromogenicum</name>
    <dbReference type="NCBI Taxonomy" id="1782"/>
    <lineage>
        <taxon>Bacteria</taxon>
        <taxon>Bacillati</taxon>
        <taxon>Actinomycetota</taxon>
        <taxon>Actinomycetes</taxon>
        <taxon>Mycobacteriales</taxon>
        <taxon>Mycobacteriaceae</taxon>
        <taxon>Mycolicibacter</taxon>
    </lineage>
</organism>
<feature type="transmembrane region" description="Helical" evidence="11">
    <location>
        <begin position="275"/>
        <end position="294"/>
    </location>
</feature>
<dbReference type="InterPro" id="IPR027417">
    <property type="entry name" value="P-loop_NTPase"/>
</dbReference>
<accession>A0A1X1ZDW3</accession>
<comment type="caution">
    <text evidence="14">The sequence shown here is derived from an EMBL/GenBank/DDBJ whole genome shotgun (WGS) entry which is preliminary data.</text>
</comment>
<keyword evidence="9 11" id="KW-0472">Membrane</keyword>
<dbReference type="GO" id="GO:0140359">
    <property type="term" value="F:ABC-type transporter activity"/>
    <property type="evidence" value="ECO:0007669"/>
    <property type="project" value="InterPro"/>
</dbReference>
<dbReference type="Pfam" id="PF00005">
    <property type="entry name" value="ABC_tran"/>
    <property type="match status" value="1"/>
</dbReference>
<evidence type="ECO:0000313" key="15">
    <source>
        <dbReference type="Proteomes" id="UP000193108"/>
    </source>
</evidence>
<feature type="transmembrane region" description="Helical" evidence="11">
    <location>
        <begin position="188"/>
        <end position="206"/>
    </location>
</feature>
<keyword evidence="3" id="KW-1003">Cell membrane</keyword>
<dbReference type="GO" id="GO:0034040">
    <property type="term" value="F:ATPase-coupled lipid transmembrane transporter activity"/>
    <property type="evidence" value="ECO:0007669"/>
    <property type="project" value="TreeGrafter"/>
</dbReference>
<dbReference type="Gene3D" id="1.20.1560.10">
    <property type="entry name" value="ABC transporter type 1, transmembrane domain"/>
    <property type="match status" value="1"/>
</dbReference>
<keyword evidence="7" id="KW-1278">Translocase</keyword>
<dbReference type="InterPro" id="IPR039421">
    <property type="entry name" value="Type_1_exporter"/>
</dbReference>
<proteinExistence type="inferred from homology"/>
<feature type="domain" description="ABC transmembrane type-1" evidence="13">
    <location>
        <begin position="21"/>
        <end position="331"/>
    </location>
</feature>
<dbReference type="GO" id="GO:0016887">
    <property type="term" value="F:ATP hydrolysis activity"/>
    <property type="evidence" value="ECO:0007669"/>
    <property type="project" value="InterPro"/>
</dbReference>
<feature type="transmembrane region" description="Helical" evidence="11">
    <location>
        <begin position="163"/>
        <end position="182"/>
    </location>
</feature>
<evidence type="ECO:0000313" key="14">
    <source>
        <dbReference type="EMBL" id="ORW21476.1"/>
    </source>
</evidence>
<dbReference type="AlphaFoldDB" id="A0A1X1ZDW3"/>
<evidence type="ECO:0000256" key="1">
    <source>
        <dbReference type="ARBA" id="ARBA00004429"/>
    </source>
</evidence>
<dbReference type="CDD" id="cd07346">
    <property type="entry name" value="ABC_6TM_exporters"/>
    <property type="match status" value="1"/>
</dbReference>
<protein>
    <submittedName>
        <fullName evidence="14">ABC transporter ATP-binding protein</fullName>
    </submittedName>
</protein>
<keyword evidence="6 14" id="KW-0067">ATP-binding</keyword>
<dbReference type="STRING" id="1782.AWC18_08605"/>
<dbReference type="InterPro" id="IPR003593">
    <property type="entry name" value="AAA+_ATPase"/>
</dbReference>
<evidence type="ECO:0000256" key="11">
    <source>
        <dbReference type="SAM" id="Phobius"/>
    </source>
</evidence>
<dbReference type="InterPro" id="IPR036640">
    <property type="entry name" value="ABC1_TM_sf"/>
</dbReference>
<dbReference type="Gene3D" id="3.40.50.300">
    <property type="entry name" value="P-loop containing nucleotide triphosphate hydrolases"/>
    <property type="match status" value="1"/>
</dbReference>
<comment type="similarity">
    <text evidence="10">Belongs to the ABC transporter superfamily. Siderophore-Fe(3+) uptake transporter (SIUT) (TC 3.A.1.21) family.</text>
</comment>
<dbReference type="SUPFAM" id="SSF90123">
    <property type="entry name" value="ABC transporter transmembrane region"/>
    <property type="match status" value="1"/>
</dbReference>
<reference evidence="14 15" key="1">
    <citation type="submission" date="2016-01" db="EMBL/GenBank/DDBJ databases">
        <title>The new phylogeny of the genus Mycobacterium.</title>
        <authorList>
            <person name="Tarcisio F."/>
            <person name="Conor M."/>
            <person name="Antonella G."/>
            <person name="Elisabetta G."/>
            <person name="Giulia F.S."/>
            <person name="Sara T."/>
            <person name="Anna F."/>
            <person name="Clotilde B."/>
            <person name="Roberto B."/>
            <person name="Veronica D.S."/>
            <person name="Fabio R."/>
            <person name="Monica P."/>
            <person name="Olivier J."/>
            <person name="Enrico T."/>
            <person name="Nicola S."/>
        </authorList>
    </citation>
    <scope>NUCLEOTIDE SEQUENCE [LARGE SCALE GENOMIC DNA]</scope>
    <source>
        <strain evidence="14 15">DSM 44164</strain>
    </source>
</reference>
<comment type="subcellular location">
    <subcellularLocation>
        <location evidence="1">Cell inner membrane</location>
        <topology evidence="1">Multi-pass membrane protein</topology>
    </subcellularLocation>
</comment>
<keyword evidence="2" id="KW-0813">Transport</keyword>
<dbReference type="GO" id="GO:0005886">
    <property type="term" value="C:plasma membrane"/>
    <property type="evidence" value="ECO:0007669"/>
    <property type="project" value="UniProtKB-SubCell"/>
</dbReference>
<evidence type="ECO:0000256" key="8">
    <source>
        <dbReference type="ARBA" id="ARBA00022989"/>
    </source>
</evidence>
<dbReference type="PROSITE" id="PS50893">
    <property type="entry name" value="ABC_TRANSPORTER_2"/>
    <property type="match status" value="1"/>
</dbReference>
<dbReference type="RefSeq" id="WP_085138406.1">
    <property type="nucleotide sequence ID" value="NZ_LQPI01000039.1"/>
</dbReference>
<feature type="transmembrane region" description="Helical" evidence="11">
    <location>
        <begin position="300"/>
        <end position="319"/>
    </location>
</feature>
<evidence type="ECO:0000256" key="7">
    <source>
        <dbReference type="ARBA" id="ARBA00022967"/>
    </source>
</evidence>
<feature type="transmembrane region" description="Helical" evidence="11">
    <location>
        <begin position="85"/>
        <end position="109"/>
    </location>
</feature>
<name>A0A1X1ZDW3_MYCNO</name>
<evidence type="ECO:0000256" key="9">
    <source>
        <dbReference type="ARBA" id="ARBA00023136"/>
    </source>
</evidence>
<evidence type="ECO:0000256" key="3">
    <source>
        <dbReference type="ARBA" id="ARBA00022519"/>
    </source>
</evidence>
<feature type="domain" description="ABC transporter" evidence="12">
    <location>
        <begin position="365"/>
        <end position="601"/>
    </location>
</feature>
<evidence type="ECO:0000256" key="2">
    <source>
        <dbReference type="ARBA" id="ARBA00022448"/>
    </source>
</evidence>
<dbReference type="SUPFAM" id="SSF52540">
    <property type="entry name" value="P-loop containing nucleoside triphosphate hydrolases"/>
    <property type="match status" value="1"/>
</dbReference>
<keyword evidence="3" id="KW-0997">Cell inner membrane</keyword>
<keyword evidence="4 11" id="KW-0812">Transmembrane</keyword>
<evidence type="ECO:0000256" key="4">
    <source>
        <dbReference type="ARBA" id="ARBA00022692"/>
    </source>
</evidence>
<keyword evidence="8 11" id="KW-1133">Transmembrane helix</keyword>
<gene>
    <name evidence="14" type="ORF">AWC18_08605</name>
</gene>
<dbReference type="Pfam" id="PF00664">
    <property type="entry name" value="ABC_membrane"/>
    <property type="match status" value="1"/>
</dbReference>
<sequence length="626" mass="68119">MYIRRSLTMLHAVRGSVLCCVVLGLFVTALPFVSNAAFGPLMQAVAVAGMNGNLSDVWGMQGALLSRESGAASGPLDWLTTPLNFTVLLSVWAGALVLAQALGFVNAWIGAHVERRLLAAILQRVHDHVQSLSLDFFVGTRSGALIQRVQLEAPCVQRLLTDCVLPPVVDAVVLVLALGYLLTLSWQMTVVSLVLAPLALTALRYAGSRLQVVTQRAMMANRAMSAELAETASGISEIQVFNAQRRRSEMFGESATSATKNMAAMRVWMQASTNGVQVFIALSTVLVLVSGIAWGGRWGLSFAGLVVFVAYVPTMFAAVQRMVLAYTTYQSILPHVASTYDLLDTEPTVRELPDAVALPEIRGDVVFEDVCFGYSPQQQVLNGLSFSVAAGETVALVGPIGSGKSTVFNLLLRFLEPQRGRIFLDGNDIREVTLHSLREQVSKLAQFPFYLKDTIRQNVRLGRHDAGDSDIEDACRSAHVHAVIVDPAKMRDGYDTVMDVEVPSGGQKRLIAFARCLLRRPQVLLLDEPTENLDADQRARVTAVIREYADARTCLVISHDMDFIAAVADRIIVLNHGRAVEQGTHAELMDRGGLYKQLYDADNADSALLERSAQVKEATRRAAALD</sequence>
<dbReference type="InterPro" id="IPR011527">
    <property type="entry name" value="ABC1_TM_dom"/>
</dbReference>
<dbReference type="GO" id="GO:0005524">
    <property type="term" value="F:ATP binding"/>
    <property type="evidence" value="ECO:0007669"/>
    <property type="project" value="UniProtKB-KW"/>
</dbReference>
<evidence type="ECO:0000256" key="10">
    <source>
        <dbReference type="ARBA" id="ARBA00023455"/>
    </source>
</evidence>
<evidence type="ECO:0000259" key="12">
    <source>
        <dbReference type="PROSITE" id="PS50893"/>
    </source>
</evidence>
<evidence type="ECO:0000259" key="13">
    <source>
        <dbReference type="PROSITE" id="PS50929"/>
    </source>
</evidence>
<evidence type="ECO:0000256" key="5">
    <source>
        <dbReference type="ARBA" id="ARBA00022741"/>
    </source>
</evidence>
<dbReference type="SMART" id="SM00382">
    <property type="entry name" value="AAA"/>
    <property type="match status" value="1"/>
</dbReference>
<dbReference type="PROSITE" id="PS50929">
    <property type="entry name" value="ABC_TM1F"/>
    <property type="match status" value="1"/>
</dbReference>
<keyword evidence="5" id="KW-0547">Nucleotide-binding</keyword>
<dbReference type="PANTHER" id="PTHR24221">
    <property type="entry name" value="ATP-BINDING CASSETTE SUB-FAMILY B"/>
    <property type="match status" value="1"/>
</dbReference>
<evidence type="ECO:0000256" key="6">
    <source>
        <dbReference type="ARBA" id="ARBA00022840"/>
    </source>
</evidence>